<proteinExistence type="predicted"/>
<reference evidence="1" key="1">
    <citation type="submission" date="2021-01" db="EMBL/GenBank/DDBJ databases">
        <authorList>
            <person name="Sun Q."/>
        </authorList>
    </citation>
    <scope>NUCLEOTIDE SEQUENCE</scope>
    <source>
        <strain evidence="1">YIM B02566</strain>
    </source>
</reference>
<gene>
    <name evidence="1" type="ORF">JHL16_03660</name>
</gene>
<evidence type="ECO:0000313" key="2">
    <source>
        <dbReference type="Proteomes" id="UP000616151"/>
    </source>
</evidence>
<evidence type="ECO:0000313" key="1">
    <source>
        <dbReference type="EMBL" id="MBK1865435.1"/>
    </source>
</evidence>
<protein>
    <submittedName>
        <fullName evidence="1">AraC family transcriptional regulator</fullName>
    </submittedName>
</protein>
<sequence length="287" mass="31814">MLQISPRDSVGPENLSPGDETYFWRVSRHGDLDCFTATFRKHIFPPHTHETYVIGVTLDGVHSYMHKGVKVRCEAGTICFINPDEVHDGSPDTYGYSYRMTYPSPDFLTAVLREATGRAVGTPRFRLAGAHDPELAQMFCAAHRALEDNTQPLLADEKLIGFYLAAVERYGGGLPSIIAAGAEPDTIARTKDYLLAHLSEATDFQDLAAHVGLSAWHLIRVFRKATGLTPHAWLVDRRVHHARELLRAGESPSHIALQCGFADQAHLTRSFKARLGVTPGQYRALLN</sequence>
<comment type="caution">
    <text evidence="1">The sequence shown here is derived from an EMBL/GenBank/DDBJ whole genome shotgun (WGS) entry which is preliminary data.</text>
</comment>
<dbReference type="EMBL" id="JAENHL010000004">
    <property type="protein sequence ID" value="MBK1865435.1"/>
    <property type="molecule type" value="Genomic_DNA"/>
</dbReference>
<keyword evidence="2" id="KW-1185">Reference proteome</keyword>
<name>A0ACC5QYG8_9HYPH</name>
<organism evidence="1 2">
    <name type="scientific">Taklimakanibacter albus</name>
    <dbReference type="NCBI Taxonomy" id="2800327"/>
    <lineage>
        <taxon>Bacteria</taxon>
        <taxon>Pseudomonadati</taxon>
        <taxon>Pseudomonadota</taxon>
        <taxon>Alphaproteobacteria</taxon>
        <taxon>Hyphomicrobiales</taxon>
        <taxon>Aestuariivirgaceae</taxon>
        <taxon>Taklimakanibacter</taxon>
    </lineage>
</organism>
<dbReference type="Proteomes" id="UP000616151">
    <property type="component" value="Unassembled WGS sequence"/>
</dbReference>
<accession>A0ACC5QYG8</accession>